<feature type="transmembrane region" description="Helical" evidence="1">
    <location>
        <begin position="64"/>
        <end position="82"/>
    </location>
</feature>
<keyword evidence="1" id="KW-1133">Transmembrane helix</keyword>
<feature type="transmembrane region" description="Helical" evidence="1">
    <location>
        <begin position="16"/>
        <end position="37"/>
    </location>
</feature>
<feature type="transmembrane region" description="Helical" evidence="1">
    <location>
        <begin position="116"/>
        <end position="139"/>
    </location>
</feature>
<reference evidence="2" key="1">
    <citation type="journal article" date="2014" name="Int. J. Syst. Evol. Microbiol.">
        <title>Complete genome of a new Firmicutes species belonging to the dominant human colonic microbiota ('Ruminococcus bicirculans') reveals two chromosomes and a selective capacity to utilize plant glucans.</title>
        <authorList>
            <consortium name="NISC Comparative Sequencing Program"/>
            <person name="Wegmann U."/>
            <person name="Louis P."/>
            <person name="Goesmann A."/>
            <person name="Henrissat B."/>
            <person name="Duncan S.H."/>
            <person name="Flint H.J."/>
        </authorList>
    </citation>
    <scope>NUCLEOTIDE SEQUENCE</scope>
    <source>
        <strain evidence="2">NBRC 108219</strain>
    </source>
</reference>
<protein>
    <recommendedName>
        <fullName evidence="4">Sugar transporter</fullName>
    </recommendedName>
</protein>
<evidence type="ECO:0000313" key="3">
    <source>
        <dbReference type="Proteomes" id="UP001161391"/>
    </source>
</evidence>
<gene>
    <name evidence="2" type="ORF">GCM10007853_04990</name>
</gene>
<proteinExistence type="predicted"/>
<sequence>MKKYNCEERDMNKPSIWYWVICVLGLLWSIGGGYDYLMVVTENAEYMGKIPAETLDYYNSFPNWLMWPWAIAIWGSVLGWLLMLLRKKLAVPVFLLALLGLIVNMLYFVLTGGLPIMGLVGTIFIIIAVAISIFAVWFGRRNSANGTLS</sequence>
<keyword evidence="1" id="KW-0812">Transmembrane</keyword>
<dbReference type="Proteomes" id="UP001161391">
    <property type="component" value="Unassembled WGS sequence"/>
</dbReference>
<evidence type="ECO:0008006" key="4">
    <source>
        <dbReference type="Google" id="ProtNLM"/>
    </source>
</evidence>
<feature type="transmembrane region" description="Helical" evidence="1">
    <location>
        <begin position="89"/>
        <end position="110"/>
    </location>
</feature>
<keyword evidence="3" id="KW-1185">Reference proteome</keyword>
<evidence type="ECO:0000256" key="1">
    <source>
        <dbReference type="SAM" id="Phobius"/>
    </source>
</evidence>
<reference evidence="2" key="2">
    <citation type="submission" date="2023-01" db="EMBL/GenBank/DDBJ databases">
        <title>Draft genome sequence of Algimonas ampicilliniresistens strain NBRC 108219.</title>
        <authorList>
            <person name="Sun Q."/>
            <person name="Mori K."/>
        </authorList>
    </citation>
    <scope>NUCLEOTIDE SEQUENCE</scope>
    <source>
        <strain evidence="2">NBRC 108219</strain>
    </source>
</reference>
<name>A0ABQ5V7I8_9PROT</name>
<keyword evidence="1" id="KW-0472">Membrane</keyword>
<comment type="caution">
    <text evidence="2">The sequence shown here is derived from an EMBL/GenBank/DDBJ whole genome shotgun (WGS) entry which is preliminary data.</text>
</comment>
<accession>A0ABQ5V7I8</accession>
<dbReference type="EMBL" id="BSNK01000001">
    <property type="protein sequence ID" value="GLQ22625.1"/>
    <property type="molecule type" value="Genomic_DNA"/>
</dbReference>
<organism evidence="2 3">
    <name type="scientific">Algimonas ampicilliniresistens</name>
    <dbReference type="NCBI Taxonomy" id="1298735"/>
    <lineage>
        <taxon>Bacteria</taxon>
        <taxon>Pseudomonadati</taxon>
        <taxon>Pseudomonadota</taxon>
        <taxon>Alphaproteobacteria</taxon>
        <taxon>Maricaulales</taxon>
        <taxon>Robiginitomaculaceae</taxon>
        <taxon>Algimonas</taxon>
    </lineage>
</organism>
<evidence type="ECO:0000313" key="2">
    <source>
        <dbReference type="EMBL" id="GLQ22625.1"/>
    </source>
</evidence>